<gene>
    <name evidence="3" type="ORF">DHf2319_04340</name>
</gene>
<evidence type="ECO:0000313" key="4">
    <source>
        <dbReference type="Proteomes" id="UP000831607"/>
    </source>
</evidence>
<organism evidence="3 4">
    <name type="scientific">Orrella daihaiensis</name>
    <dbReference type="NCBI Taxonomy" id="2782176"/>
    <lineage>
        <taxon>Bacteria</taxon>
        <taxon>Pseudomonadati</taxon>
        <taxon>Pseudomonadota</taxon>
        <taxon>Betaproteobacteria</taxon>
        <taxon>Burkholderiales</taxon>
        <taxon>Alcaligenaceae</taxon>
        <taxon>Orrella</taxon>
    </lineage>
</organism>
<dbReference type="RefSeq" id="WP_243479998.1">
    <property type="nucleotide sequence ID" value="NZ_CP063982.1"/>
</dbReference>
<proteinExistence type="predicted"/>
<dbReference type="InterPro" id="IPR012349">
    <property type="entry name" value="Split_barrel_FMN-bd"/>
</dbReference>
<dbReference type="PANTHER" id="PTHR30466:SF1">
    <property type="entry name" value="FMN REDUCTASE (NADH) RUTF"/>
    <property type="match status" value="1"/>
</dbReference>
<sequence length="166" mass="18255">MIARAPSFNDREFKQALGRFPTGVTIVTARDQTGVPVGLTVSSFNSVSLNPPLVVWSLKRSSHSLAVFEQCERYVIQVLANDQLELAKRFASGTPAERFSGQRLLDCPNGAPRLDAHCAAWFECYNRRFYEEGDHIVLIGEVEACAHSTRAPLIYHGGGYDLTPGG</sequence>
<dbReference type="SMART" id="SM00903">
    <property type="entry name" value="Flavin_Reduct"/>
    <property type="match status" value="1"/>
</dbReference>
<evidence type="ECO:0000259" key="2">
    <source>
        <dbReference type="SMART" id="SM00903"/>
    </source>
</evidence>
<feature type="domain" description="Flavin reductase like" evidence="2">
    <location>
        <begin position="17"/>
        <end position="162"/>
    </location>
</feature>
<dbReference type="InterPro" id="IPR050268">
    <property type="entry name" value="NADH-dep_flavin_reductase"/>
</dbReference>
<dbReference type="Pfam" id="PF01613">
    <property type="entry name" value="Flavin_Reduct"/>
    <property type="match status" value="1"/>
</dbReference>
<name>A0ABY4ALF0_9BURK</name>
<keyword evidence="4" id="KW-1185">Reference proteome</keyword>
<dbReference type="Gene3D" id="2.30.110.10">
    <property type="entry name" value="Electron Transport, Fmn-binding Protein, Chain A"/>
    <property type="match status" value="1"/>
</dbReference>
<evidence type="ECO:0000256" key="1">
    <source>
        <dbReference type="ARBA" id="ARBA00023002"/>
    </source>
</evidence>
<evidence type="ECO:0000313" key="3">
    <source>
        <dbReference type="EMBL" id="UOD51135.1"/>
    </source>
</evidence>
<dbReference type="EMBL" id="CP063982">
    <property type="protein sequence ID" value="UOD51135.1"/>
    <property type="molecule type" value="Genomic_DNA"/>
</dbReference>
<accession>A0ABY4ALF0</accession>
<dbReference type="Proteomes" id="UP000831607">
    <property type="component" value="Chromosome"/>
</dbReference>
<keyword evidence="1" id="KW-0560">Oxidoreductase</keyword>
<dbReference type="SUPFAM" id="SSF50475">
    <property type="entry name" value="FMN-binding split barrel"/>
    <property type="match status" value="1"/>
</dbReference>
<reference evidence="3 4" key="1">
    <citation type="submission" date="2020-11" db="EMBL/GenBank/DDBJ databases">
        <title>Algicoccus daihaiensis sp.nov., isolated from Daihai Lake in Inner Mongolia.</title>
        <authorList>
            <person name="Kai J."/>
        </authorList>
    </citation>
    <scope>NUCLEOTIDE SEQUENCE [LARGE SCALE GENOMIC DNA]</scope>
    <source>
        <strain evidence="4">f23</strain>
    </source>
</reference>
<dbReference type="PANTHER" id="PTHR30466">
    <property type="entry name" value="FLAVIN REDUCTASE"/>
    <property type="match status" value="1"/>
</dbReference>
<protein>
    <submittedName>
        <fullName evidence="3">Flavin reductase family protein</fullName>
    </submittedName>
</protein>
<dbReference type="InterPro" id="IPR002563">
    <property type="entry name" value="Flavin_Rdtase-like_dom"/>
</dbReference>